<dbReference type="CDD" id="cd04458">
    <property type="entry name" value="CSP_CDS"/>
    <property type="match status" value="1"/>
</dbReference>
<evidence type="ECO:0000256" key="1">
    <source>
        <dbReference type="RuleBase" id="RU000408"/>
    </source>
</evidence>
<dbReference type="InterPro" id="IPR011129">
    <property type="entry name" value="CSD"/>
</dbReference>
<accession>A0A4R8GAI4</accession>
<dbReference type="PROSITE" id="PS51857">
    <property type="entry name" value="CSD_2"/>
    <property type="match status" value="1"/>
</dbReference>
<sequence>MASIQRALTFFLFEMLLPLTRFRLIDLDRLLPGCRDSAGSNIMENTDMANGTVKWFNATKGFGFIQPEHGSKDIFLHISAVERAGISRIDDGQKVTFDVETGRDGRESATNLALA</sequence>
<dbReference type="EMBL" id="SOEB01000001">
    <property type="protein sequence ID" value="TDX33578.1"/>
    <property type="molecule type" value="Genomic_DNA"/>
</dbReference>
<dbReference type="Gene3D" id="2.40.50.140">
    <property type="entry name" value="Nucleic acid-binding proteins"/>
    <property type="match status" value="1"/>
</dbReference>
<dbReference type="PANTHER" id="PTHR11544">
    <property type="entry name" value="COLD SHOCK DOMAIN CONTAINING PROTEINS"/>
    <property type="match status" value="1"/>
</dbReference>
<dbReference type="SUPFAM" id="SSF50249">
    <property type="entry name" value="Nucleic acid-binding proteins"/>
    <property type="match status" value="1"/>
</dbReference>
<evidence type="ECO:0000313" key="3">
    <source>
        <dbReference type="EMBL" id="TDX33578.1"/>
    </source>
</evidence>
<reference evidence="3 4" key="1">
    <citation type="submission" date="2019-03" db="EMBL/GenBank/DDBJ databases">
        <title>Genomic Encyclopedia of Type Strains, Phase IV (KMG-IV): sequencing the most valuable type-strain genomes for metagenomic binning, comparative biology and taxonomic classification.</title>
        <authorList>
            <person name="Goeker M."/>
        </authorList>
    </citation>
    <scope>NUCLEOTIDE SEQUENCE [LARGE SCALE GENOMIC DNA]</scope>
    <source>
        <strain evidence="3 4">JA181</strain>
    </source>
</reference>
<feature type="domain" description="CSD" evidence="2">
    <location>
        <begin position="48"/>
        <end position="114"/>
    </location>
</feature>
<dbReference type="InterPro" id="IPR002059">
    <property type="entry name" value="CSP_DNA-bd"/>
</dbReference>
<dbReference type="PRINTS" id="PR00050">
    <property type="entry name" value="COLDSHOCK"/>
</dbReference>
<dbReference type="Proteomes" id="UP000295484">
    <property type="component" value="Unassembled WGS sequence"/>
</dbReference>
<evidence type="ECO:0000259" key="2">
    <source>
        <dbReference type="PROSITE" id="PS51857"/>
    </source>
</evidence>
<evidence type="ECO:0000313" key="4">
    <source>
        <dbReference type="Proteomes" id="UP000295484"/>
    </source>
</evidence>
<name>A0A4R8GAI4_9RHOB</name>
<proteinExistence type="predicted"/>
<comment type="caution">
    <text evidence="3">The sequence shown here is derived from an EMBL/GenBank/DDBJ whole genome shotgun (WGS) entry which is preliminary data.</text>
</comment>
<dbReference type="InterPro" id="IPR050181">
    <property type="entry name" value="Cold_shock_domain"/>
</dbReference>
<gene>
    <name evidence="3" type="ORF">EV657_1016</name>
</gene>
<dbReference type="PROSITE" id="PS00352">
    <property type="entry name" value="CSD_1"/>
    <property type="match status" value="1"/>
</dbReference>
<protein>
    <submittedName>
        <fullName evidence="3">Cold shock CspA family protein</fullName>
    </submittedName>
</protein>
<dbReference type="GO" id="GO:0005829">
    <property type="term" value="C:cytosol"/>
    <property type="evidence" value="ECO:0007669"/>
    <property type="project" value="UniProtKB-ARBA"/>
</dbReference>
<comment type="subcellular location">
    <subcellularLocation>
        <location evidence="1">Cytoplasm</location>
    </subcellularLocation>
</comment>
<organism evidence="3 4">
    <name type="scientific">Rhodovulum visakhapatnamense</name>
    <dbReference type="NCBI Taxonomy" id="364297"/>
    <lineage>
        <taxon>Bacteria</taxon>
        <taxon>Pseudomonadati</taxon>
        <taxon>Pseudomonadota</taxon>
        <taxon>Alphaproteobacteria</taxon>
        <taxon>Rhodobacterales</taxon>
        <taxon>Paracoccaceae</taxon>
        <taxon>Rhodovulum</taxon>
    </lineage>
</organism>
<dbReference type="SMART" id="SM00357">
    <property type="entry name" value="CSP"/>
    <property type="match status" value="1"/>
</dbReference>
<dbReference type="AlphaFoldDB" id="A0A4R8GAI4"/>
<dbReference type="InterPro" id="IPR012340">
    <property type="entry name" value="NA-bd_OB-fold"/>
</dbReference>
<dbReference type="InterPro" id="IPR019844">
    <property type="entry name" value="CSD_CS"/>
</dbReference>
<dbReference type="GO" id="GO:0003676">
    <property type="term" value="F:nucleic acid binding"/>
    <property type="evidence" value="ECO:0007669"/>
    <property type="project" value="InterPro"/>
</dbReference>
<dbReference type="Pfam" id="PF00313">
    <property type="entry name" value="CSD"/>
    <property type="match status" value="1"/>
</dbReference>